<dbReference type="OrthoDB" id="10256725at2759"/>
<dbReference type="Gene3D" id="3.30.540.10">
    <property type="entry name" value="Fructose-1,6-Bisphosphatase, subunit A, domain 1"/>
    <property type="match status" value="1"/>
</dbReference>
<evidence type="ECO:0000313" key="3">
    <source>
        <dbReference type="Proteomes" id="UP000050761"/>
    </source>
</evidence>
<evidence type="ECO:0000313" key="2">
    <source>
        <dbReference type="EMBL" id="VDP46572.1"/>
    </source>
</evidence>
<evidence type="ECO:0000256" key="1">
    <source>
        <dbReference type="SAM" id="Phobius"/>
    </source>
</evidence>
<proteinExistence type="predicted"/>
<sequence>MSGNGSSRYGIETDTMTLQRYVLHEQRKHPSATGDLTNLLTSLMTAFKVSSPILVVVVFALFGTSSCTKPRCTKERRNARAIKLANN</sequence>
<keyword evidence="3" id="KW-1185">Reference proteome</keyword>
<keyword evidence="1" id="KW-1133">Transmembrane helix</keyword>
<feature type="transmembrane region" description="Helical" evidence="1">
    <location>
        <begin position="49"/>
        <end position="68"/>
    </location>
</feature>
<keyword evidence="1" id="KW-0812">Transmembrane</keyword>
<reference evidence="4" key="2">
    <citation type="submission" date="2019-09" db="UniProtKB">
        <authorList>
            <consortium name="WormBaseParasite"/>
        </authorList>
    </citation>
    <scope>IDENTIFICATION</scope>
</reference>
<accession>A0A3P8D5F8</accession>
<accession>A0A183GPP8</accession>
<dbReference type="Proteomes" id="UP000050761">
    <property type="component" value="Unassembled WGS sequence"/>
</dbReference>
<protein>
    <submittedName>
        <fullName evidence="4">Neur_chan_memb domain-containing protein</fullName>
    </submittedName>
</protein>
<name>A0A183GPP8_HELPZ</name>
<keyword evidence="1" id="KW-0472">Membrane</keyword>
<gene>
    <name evidence="2" type="ORF">HPBE_LOCUS24667</name>
</gene>
<reference evidence="2 3" key="1">
    <citation type="submission" date="2018-11" db="EMBL/GenBank/DDBJ databases">
        <authorList>
            <consortium name="Pathogen Informatics"/>
        </authorList>
    </citation>
    <scope>NUCLEOTIDE SEQUENCE [LARGE SCALE GENOMIC DNA]</scope>
</reference>
<evidence type="ECO:0000313" key="4">
    <source>
        <dbReference type="WBParaSite" id="HPBE_0002466801-mRNA-1"/>
    </source>
</evidence>
<dbReference type="EMBL" id="UZAH01036662">
    <property type="protein sequence ID" value="VDP46572.1"/>
    <property type="molecule type" value="Genomic_DNA"/>
</dbReference>
<organism evidence="3 4">
    <name type="scientific">Heligmosomoides polygyrus</name>
    <name type="common">Parasitic roundworm</name>
    <dbReference type="NCBI Taxonomy" id="6339"/>
    <lineage>
        <taxon>Eukaryota</taxon>
        <taxon>Metazoa</taxon>
        <taxon>Ecdysozoa</taxon>
        <taxon>Nematoda</taxon>
        <taxon>Chromadorea</taxon>
        <taxon>Rhabditida</taxon>
        <taxon>Rhabditina</taxon>
        <taxon>Rhabditomorpha</taxon>
        <taxon>Strongyloidea</taxon>
        <taxon>Heligmosomidae</taxon>
        <taxon>Heligmosomoides</taxon>
    </lineage>
</organism>
<dbReference type="WBParaSite" id="HPBE_0002466801-mRNA-1">
    <property type="protein sequence ID" value="HPBE_0002466801-mRNA-1"/>
    <property type="gene ID" value="HPBE_0002466801"/>
</dbReference>
<dbReference type="AlphaFoldDB" id="A0A183GPP8"/>